<organism evidence="10 11">
    <name type="scientific">Parashewanella spongiae</name>
    <dbReference type="NCBI Taxonomy" id="342950"/>
    <lineage>
        <taxon>Bacteria</taxon>
        <taxon>Pseudomonadati</taxon>
        <taxon>Pseudomonadota</taxon>
        <taxon>Gammaproteobacteria</taxon>
        <taxon>Alteromonadales</taxon>
        <taxon>Shewanellaceae</taxon>
        <taxon>Parashewanella</taxon>
    </lineage>
</organism>
<dbReference type="RefSeq" id="WP_121852555.1">
    <property type="nucleotide sequence ID" value="NZ_CP037952.1"/>
</dbReference>
<comment type="caution">
    <text evidence="10">The sequence shown here is derived from an EMBL/GenBank/DDBJ whole genome shotgun (WGS) entry which is preliminary data.</text>
</comment>
<dbReference type="InterPro" id="IPR029052">
    <property type="entry name" value="Metallo-depent_PP-like"/>
</dbReference>
<dbReference type="InterPro" id="IPR050126">
    <property type="entry name" value="Ap4A_hydrolase"/>
</dbReference>
<evidence type="ECO:0000256" key="6">
    <source>
        <dbReference type="ARBA" id="ARBA00032248"/>
    </source>
</evidence>
<dbReference type="GO" id="GO:0016791">
    <property type="term" value="F:phosphatase activity"/>
    <property type="evidence" value="ECO:0007669"/>
    <property type="project" value="TreeGrafter"/>
</dbReference>
<dbReference type="PIRSF" id="PIRSF000903">
    <property type="entry name" value="B5n-ttraPtase_sm"/>
    <property type="match status" value="1"/>
</dbReference>
<evidence type="ECO:0000313" key="10">
    <source>
        <dbReference type="EMBL" id="RJY18485.1"/>
    </source>
</evidence>
<dbReference type="EMBL" id="QYYH01000021">
    <property type="protein sequence ID" value="RJY18485.1"/>
    <property type="molecule type" value="Genomic_DNA"/>
</dbReference>
<dbReference type="PANTHER" id="PTHR42850:SF11">
    <property type="entry name" value="BIS(5'-NUCLEOSYL)-TETRAPHOSPHATASE [SYMMETRICAL]"/>
    <property type="match status" value="1"/>
</dbReference>
<dbReference type="GO" id="GO:0005737">
    <property type="term" value="C:cytoplasm"/>
    <property type="evidence" value="ECO:0007669"/>
    <property type="project" value="TreeGrafter"/>
</dbReference>
<keyword evidence="11" id="KW-1185">Reference proteome</keyword>
<comment type="similarity">
    <text evidence="2">Belongs to the Ap4A hydrolase family.</text>
</comment>
<evidence type="ECO:0000259" key="9">
    <source>
        <dbReference type="Pfam" id="PF00149"/>
    </source>
</evidence>
<keyword evidence="4" id="KW-0378">Hydrolase</keyword>
<dbReference type="PANTHER" id="PTHR42850">
    <property type="entry name" value="METALLOPHOSPHOESTERASE"/>
    <property type="match status" value="1"/>
</dbReference>
<evidence type="ECO:0000256" key="4">
    <source>
        <dbReference type="ARBA" id="ARBA00022801"/>
    </source>
</evidence>
<name>A0A3A6TZB3_9GAMM</name>
<dbReference type="NCBIfam" id="NF001204">
    <property type="entry name" value="PRK00166.1"/>
    <property type="match status" value="1"/>
</dbReference>
<evidence type="ECO:0000256" key="1">
    <source>
        <dbReference type="ARBA" id="ARBA00003413"/>
    </source>
</evidence>
<evidence type="ECO:0000313" key="11">
    <source>
        <dbReference type="Proteomes" id="UP000273022"/>
    </source>
</evidence>
<dbReference type="InterPro" id="IPR004617">
    <property type="entry name" value="ApaH"/>
</dbReference>
<dbReference type="AlphaFoldDB" id="A0A3A6TZB3"/>
<evidence type="ECO:0000256" key="8">
    <source>
        <dbReference type="ARBA" id="ARBA00049417"/>
    </source>
</evidence>
<dbReference type="InterPro" id="IPR004843">
    <property type="entry name" value="Calcineurin-like_PHP"/>
</dbReference>
<dbReference type="GO" id="GO:0008803">
    <property type="term" value="F:bis(5'-nucleosyl)-tetraphosphatase (symmetrical) activity"/>
    <property type="evidence" value="ECO:0007669"/>
    <property type="project" value="UniProtKB-EC"/>
</dbReference>
<dbReference type="Pfam" id="PF00149">
    <property type="entry name" value="Metallophos"/>
    <property type="match status" value="1"/>
</dbReference>
<reference evidence="10 11" key="1">
    <citation type="submission" date="2018-09" db="EMBL/GenBank/DDBJ databases">
        <title>Phylogeny of the Shewanellaceae, and recommendation for two new genera, Pseudoshewanella and Parashewanella.</title>
        <authorList>
            <person name="Wang G."/>
        </authorList>
    </citation>
    <scope>NUCLEOTIDE SEQUENCE [LARGE SCALE GENOMIC DNA]</scope>
    <source>
        <strain evidence="10 11">KCTC 22492</strain>
    </source>
</reference>
<comment type="catalytic activity">
    <reaction evidence="8">
        <text>P(1),P(4)-bis(5'-adenosyl) tetraphosphate + H2O = 2 ADP + 2 H(+)</text>
        <dbReference type="Rhea" id="RHEA:24252"/>
        <dbReference type="ChEBI" id="CHEBI:15377"/>
        <dbReference type="ChEBI" id="CHEBI:15378"/>
        <dbReference type="ChEBI" id="CHEBI:58141"/>
        <dbReference type="ChEBI" id="CHEBI:456216"/>
        <dbReference type="EC" id="3.6.1.41"/>
    </reaction>
</comment>
<dbReference type="CDD" id="cd07422">
    <property type="entry name" value="MPP_ApaH"/>
    <property type="match status" value="1"/>
</dbReference>
<dbReference type="EC" id="3.6.1.41" evidence="3"/>
<evidence type="ECO:0000256" key="7">
    <source>
        <dbReference type="ARBA" id="ARBA00033210"/>
    </source>
</evidence>
<gene>
    <name evidence="10" type="ORF">D5R81_05020</name>
</gene>
<protein>
    <recommendedName>
        <fullName evidence="3">bis(5'-nucleosyl)-tetraphosphatase (symmetrical)</fullName>
        <ecNumber evidence="3">3.6.1.41</ecNumber>
    </recommendedName>
    <alternativeName>
        <fullName evidence="6">Ap4A hydrolase</fullName>
    </alternativeName>
    <alternativeName>
        <fullName evidence="5">Diadenosine 5',5'''-P1,P4-tetraphosphate pyrophosphohydrolase</fullName>
    </alternativeName>
    <alternativeName>
        <fullName evidence="7">Diadenosine tetraphosphatase</fullName>
    </alternativeName>
</protein>
<dbReference type="OrthoDB" id="9807890at2"/>
<proteinExistence type="inferred from homology"/>
<dbReference type="NCBIfam" id="TIGR00668">
    <property type="entry name" value="apaH"/>
    <property type="match status" value="1"/>
</dbReference>
<evidence type="ECO:0000256" key="3">
    <source>
        <dbReference type="ARBA" id="ARBA00012506"/>
    </source>
</evidence>
<dbReference type="SUPFAM" id="SSF56300">
    <property type="entry name" value="Metallo-dependent phosphatases"/>
    <property type="match status" value="1"/>
</dbReference>
<accession>A0A3A6TZB3</accession>
<feature type="domain" description="Calcineurin-like phosphoesterase" evidence="9">
    <location>
        <begin position="5"/>
        <end position="139"/>
    </location>
</feature>
<dbReference type="GO" id="GO:0110154">
    <property type="term" value="P:RNA decapping"/>
    <property type="evidence" value="ECO:0007669"/>
    <property type="project" value="TreeGrafter"/>
</dbReference>
<evidence type="ECO:0000256" key="5">
    <source>
        <dbReference type="ARBA" id="ARBA00031248"/>
    </source>
</evidence>
<dbReference type="Proteomes" id="UP000273022">
    <property type="component" value="Unassembled WGS sequence"/>
</dbReference>
<sequence length="275" mass="31082">MAHYFVGDVQGCFLELNALLNKVDFNPSKDQLWSVGDLVARGPDSLATLRFFHQLGESAKVVLGNHDLHLLALAAGIKKPNPKDQLQSLLDAHDLPMLTDWLRQQPLVRELPQYHVLMSHAGIPPQWDLNTLRAQSSAVSAALQSNDYVEQIISRMYHSKPAQWHQCGSSFEKLLFSIDGLTRMRYLHRDGSLNFSCKQPPELCTDNSLVPWYQASSELRNNHTLVFGHWAALMGNVPQQNLQALDTGCVWGGNMTLWHIETNEKITQKKLPRKN</sequence>
<dbReference type="Gene3D" id="3.60.21.10">
    <property type="match status" value="1"/>
</dbReference>
<evidence type="ECO:0000256" key="2">
    <source>
        <dbReference type="ARBA" id="ARBA00005419"/>
    </source>
</evidence>
<comment type="function">
    <text evidence="1">Hydrolyzes diadenosine 5',5'''-P1,P4-tetraphosphate to yield ADP.</text>
</comment>